<sequence length="140" mass="15312">MSTTEQVTPTDAGVHPSAIGTNVRPDTTQQSDPNPSETATIGNENHDEYPEQKHAGKVGYGPQYRPGPTFADKVTGLKEEVKGKITGNQGLVQEGHERRTGELKRKEKEADMNDPFSNQQTEHNVVQEQHPDDSHGAGKK</sequence>
<evidence type="ECO:0000313" key="3">
    <source>
        <dbReference type="Proteomes" id="UP001175211"/>
    </source>
</evidence>
<dbReference type="GeneID" id="85361778"/>
<keyword evidence="3" id="KW-1185">Reference proteome</keyword>
<evidence type="ECO:0000313" key="2">
    <source>
        <dbReference type="EMBL" id="KAK0444246.1"/>
    </source>
</evidence>
<feature type="region of interest" description="Disordered" evidence="1">
    <location>
        <begin position="1"/>
        <end position="71"/>
    </location>
</feature>
<comment type="caution">
    <text evidence="2">The sequence shown here is derived from an EMBL/GenBank/DDBJ whole genome shotgun (WGS) entry which is preliminary data.</text>
</comment>
<feature type="region of interest" description="Disordered" evidence="1">
    <location>
        <begin position="84"/>
        <end position="140"/>
    </location>
</feature>
<proteinExistence type="predicted"/>
<feature type="compositionally biased region" description="Polar residues" evidence="1">
    <location>
        <begin position="115"/>
        <end position="127"/>
    </location>
</feature>
<feature type="compositionally biased region" description="Basic and acidic residues" evidence="1">
    <location>
        <begin position="44"/>
        <end position="54"/>
    </location>
</feature>
<reference evidence="2" key="1">
    <citation type="submission" date="2023-06" db="EMBL/GenBank/DDBJ databases">
        <authorList>
            <consortium name="Lawrence Berkeley National Laboratory"/>
            <person name="Ahrendt S."/>
            <person name="Sahu N."/>
            <person name="Indic B."/>
            <person name="Wong-Bajracharya J."/>
            <person name="Merenyi Z."/>
            <person name="Ke H.-M."/>
            <person name="Monk M."/>
            <person name="Kocsube S."/>
            <person name="Drula E."/>
            <person name="Lipzen A."/>
            <person name="Balint B."/>
            <person name="Henrissat B."/>
            <person name="Andreopoulos B."/>
            <person name="Martin F.M."/>
            <person name="Harder C.B."/>
            <person name="Rigling D."/>
            <person name="Ford K.L."/>
            <person name="Foster G.D."/>
            <person name="Pangilinan J."/>
            <person name="Papanicolaou A."/>
            <person name="Barry K."/>
            <person name="LaButti K."/>
            <person name="Viragh M."/>
            <person name="Koriabine M."/>
            <person name="Yan M."/>
            <person name="Riley R."/>
            <person name="Champramary S."/>
            <person name="Plett K.L."/>
            <person name="Tsai I.J."/>
            <person name="Slot J."/>
            <person name="Sipos G."/>
            <person name="Plett J."/>
            <person name="Nagy L.G."/>
            <person name="Grigoriev I.V."/>
        </authorList>
    </citation>
    <scope>NUCLEOTIDE SEQUENCE</scope>
    <source>
        <strain evidence="2">CCBAS 213</strain>
    </source>
</reference>
<accession>A0AA39JK64</accession>
<feature type="compositionally biased region" description="Polar residues" evidence="1">
    <location>
        <begin position="24"/>
        <end position="43"/>
    </location>
</feature>
<name>A0AA39JK64_ARMTA</name>
<dbReference type="AlphaFoldDB" id="A0AA39JK64"/>
<dbReference type="RefSeq" id="XP_060325031.1">
    <property type="nucleotide sequence ID" value="XM_060478230.1"/>
</dbReference>
<dbReference type="Proteomes" id="UP001175211">
    <property type="component" value="Unassembled WGS sequence"/>
</dbReference>
<organism evidence="2 3">
    <name type="scientific">Armillaria tabescens</name>
    <name type="common">Ringless honey mushroom</name>
    <name type="synonym">Agaricus tabescens</name>
    <dbReference type="NCBI Taxonomy" id="1929756"/>
    <lineage>
        <taxon>Eukaryota</taxon>
        <taxon>Fungi</taxon>
        <taxon>Dikarya</taxon>
        <taxon>Basidiomycota</taxon>
        <taxon>Agaricomycotina</taxon>
        <taxon>Agaricomycetes</taxon>
        <taxon>Agaricomycetidae</taxon>
        <taxon>Agaricales</taxon>
        <taxon>Marasmiineae</taxon>
        <taxon>Physalacriaceae</taxon>
        <taxon>Desarmillaria</taxon>
    </lineage>
</organism>
<protein>
    <submittedName>
        <fullName evidence="2">Uncharacterized protein</fullName>
    </submittedName>
</protein>
<feature type="compositionally biased region" description="Basic and acidic residues" evidence="1">
    <location>
        <begin position="94"/>
        <end position="111"/>
    </location>
</feature>
<gene>
    <name evidence="2" type="ORF">EV420DRAFT_1648940</name>
</gene>
<feature type="compositionally biased region" description="Basic and acidic residues" evidence="1">
    <location>
        <begin position="129"/>
        <end position="140"/>
    </location>
</feature>
<dbReference type="EMBL" id="JAUEPS010000055">
    <property type="protein sequence ID" value="KAK0444246.1"/>
    <property type="molecule type" value="Genomic_DNA"/>
</dbReference>
<evidence type="ECO:0000256" key="1">
    <source>
        <dbReference type="SAM" id="MobiDB-lite"/>
    </source>
</evidence>